<dbReference type="GO" id="GO:0009086">
    <property type="term" value="P:methionine biosynthetic process"/>
    <property type="evidence" value="ECO:0007669"/>
    <property type="project" value="UniProtKB-KW"/>
</dbReference>
<dbReference type="KEGG" id="ccot:CCAX7_59270"/>
<keyword evidence="4" id="KW-0028">Amino-acid biosynthesis</keyword>
<evidence type="ECO:0000256" key="9">
    <source>
        <dbReference type="ARBA" id="ARBA00023167"/>
    </source>
</evidence>
<protein>
    <recommendedName>
        <fullName evidence="12">Methylenetetrahydrofolate reductase</fullName>
        <ecNumber evidence="12">1.5.1.54</ecNumber>
    </recommendedName>
</protein>
<dbReference type="InterPro" id="IPR004620">
    <property type="entry name" value="MTHF_reductase_bac"/>
</dbReference>
<dbReference type="Pfam" id="PF02219">
    <property type="entry name" value="MTHFR"/>
    <property type="match status" value="1"/>
</dbReference>
<dbReference type="Proteomes" id="UP000287394">
    <property type="component" value="Chromosome"/>
</dbReference>
<evidence type="ECO:0000256" key="5">
    <source>
        <dbReference type="ARBA" id="ARBA00022630"/>
    </source>
</evidence>
<dbReference type="EC" id="1.5.1.54" evidence="12"/>
<dbReference type="CDD" id="cd00537">
    <property type="entry name" value="MTHFR"/>
    <property type="match status" value="1"/>
</dbReference>
<dbReference type="InterPro" id="IPR003171">
    <property type="entry name" value="Mehydrof_redctse-like"/>
</dbReference>
<evidence type="ECO:0000256" key="4">
    <source>
        <dbReference type="ARBA" id="ARBA00022605"/>
    </source>
</evidence>
<keyword evidence="14" id="KW-1185">Reference proteome</keyword>
<evidence type="ECO:0000313" key="13">
    <source>
        <dbReference type="EMBL" id="BDI33876.1"/>
    </source>
</evidence>
<evidence type="ECO:0000256" key="3">
    <source>
        <dbReference type="ARBA" id="ARBA00006743"/>
    </source>
</evidence>
<name>A0A402CZU5_9BACT</name>
<sequence length="300" mass="32352">MSDTMPFIEKLKAKTPTLSYEFFPPKNSGGWGTLYSSLGAIARQAPDFVSVTYGAGGSTRQKTVELVGRIQSELGIETVAHLTCVGHSQGELRGILEQLEAAGVKTVLALRGDRPKNDPAFVAHPEGFGRGCDLVDFIHRDFNFHIGCAFYPEKHPESSTMDLDIEILKAKQDVGADFAVSQLFFDNDTFYQFRDRAHAAGVTLPLIAGIMPVTSLSQLPRFSELGGSQIPAKLTDFLGQGSDEEIVPRGVEYAAAQCRDLIDNGVAGVHLYTLNKSVSSVKVTQALRASGHLPKAAPGK</sequence>
<dbReference type="EMBL" id="AP025739">
    <property type="protein sequence ID" value="BDI33876.1"/>
    <property type="molecule type" value="Genomic_DNA"/>
</dbReference>
<evidence type="ECO:0000256" key="7">
    <source>
        <dbReference type="ARBA" id="ARBA00023002"/>
    </source>
</evidence>
<reference evidence="13 14" key="1">
    <citation type="journal article" date="2019" name="Int. J. Syst. Evol. Microbiol.">
        <title>Capsulimonas corticalis gen. nov., sp. nov., an aerobic capsulated bacterium, of a novel bacterial order, Capsulimonadales ord. nov., of the class Armatimonadia of the phylum Armatimonadetes.</title>
        <authorList>
            <person name="Li J."/>
            <person name="Kudo C."/>
            <person name="Tonouchi A."/>
        </authorList>
    </citation>
    <scope>NUCLEOTIDE SEQUENCE [LARGE SCALE GENOMIC DNA]</scope>
    <source>
        <strain evidence="13 14">AX-7</strain>
    </source>
</reference>
<keyword evidence="5 12" id="KW-0285">Flavoprotein</keyword>
<keyword evidence="8" id="KW-0520">NAD</keyword>
<dbReference type="GO" id="GO:0106312">
    <property type="term" value="F:methylenetetrahydrofolate reductase (NADH) activity"/>
    <property type="evidence" value="ECO:0007669"/>
    <property type="project" value="UniProtKB-EC"/>
</dbReference>
<dbReference type="InterPro" id="IPR029041">
    <property type="entry name" value="FAD-linked_oxidoreductase-like"/>
</dbReference>
<dbReference type="NCBIfam" id="TIGR00676">
    <property type="entry name" value="fadh2"/>
    <property type="match status" value="1"/>
</dbReference>
<organism evidence="13 14">
    <name type="scientific">Capsulimonas corticalis</name>
    <dbReference type="NCBI Taxonomy" id="2219043"/>
    <lineage>
        <taxon>Bacteria</taxon>
        <taxon>Bacillati</taxon>
        <taxon>Armatimonadota</taxon>
        <taxon>Armatimonadia</taxon>
        <taxon>Capsulimonadales</taxon>
        <taxon>Capsulimonadaceae</taxon>
        <taxon>Capsulimonas</taxon>
    </lineage>
</organism>
<evidence type="ECO:0000256" key="6">
    <source>
        <dbReference type="ARBA" id="ARBA00022827"/>
    </source>
</evidence>
<evidence type="ECO:0000256" key="1">
    <source>
        <dbReference type="ARBA" id="ARBA00001974"/>
    </source>
</evidence>
<dbReference type="RefSeq" id="WP_218025668.1">
    <property type="nucleotide sequence ID" value="NZ_AP025739.1"/>
</dbReference>
<keyword evidence="6 12" id="KW-0274">FAD</keyword>
<comment type="cofactor">
    <cofactor evidence="1 12">
        <name>FAD</name>
        <dbReference type="ChEBI" id="CHEBI:57692"/>
    </cofactor>
</comment>
<dbReference type="PANTHER" id="PTHR45754">
    <property type="entry name" value="METHYLENETETRAHYDROFOLATE REDUCTASE"/>
    <property type="match status" value="1"/>
</dbReference>
<gene>
    <name evidence="13" type="primary">metF</name>
    <name evidence="13" type="ORF">CCAX7_59270</name>
</gene>
<comment type="pathway">
    <text evidence="2 12">One-carbon metabolism; tetrahydrofolate interconversion.</text>
</comment>
<comment type="similarity">
    <text evidence="3 12">Belongs to the methylenetetrahydrofolate reductase family.</text>
</comment>
<dbReference type="GO" id="GO:0071949">
    <property type="term" value="F:FAD binding"/>
    <property type="evidence" value="ECO:0007669"/>
    <property type="project" value="TreeGrafter"/>
</dbReference>
<dbReference type="GO" id="GO:0005829">
    <property type="term" value="C:cytosol"/>
    <property type="evidence" value="ECO:0007669"/>
    <property type="project" value="InterPro"/>
</dbReference>
<dbReference type="AlphaFoldDB" id="A0A402CZU5"/>
<dbReference type="Gene3D" id="3.20.20.220">
    <property type="match status" value="1"/>
</dbReference>
<evidence type="ECO:0000256" key="11">
    <source>
        <dbReference type="ARBA" id="ARBA00048628"/>
    </source>
</evidence>
<evidence type="ECO:0000256" key="2">
    <source>
        <dbReference type="ARBA" id="ARBA00004777"/>
    </source>
</evidence>
<proteinExistence type="inferred from homology"/>
<dbReference type="SUPFAM" id="SSF51730">
    <property type="entry name" value="FAD-linked oxidoreductase"/>
    <property type="match status" value="1"/>
</dbReference>
<keyword evidence="9" id="KW-0486">Methionine biosynthesis</keyword>
<evidence type="ECO:0000256" key="10">
    <source>
        <dbReference type="ARBA" id="ARBA00034478"/>
    </source>
</evidence>
<evidence type="ECO:0000256" key="8">
    <source>
        <dbReference type="ARBA" id="ARBA00023027"/>
    </source>
</evidence>
<accession>A0A402CZU5</accession>
<evidence type="ECO:0000256" key="12">
    <source>
        <dbReference type="RuleBase" id="RU003862"/>
    </source>
</evidence>
<comment type="pathway">
    <text evidence="10">Amino-acid biosynthesis; L-methionine biosynthesis via de novo pathway.</text>
</comment>
<keyword evidence="7 12" id="KW-0560">Oxidoreductase</keyword>
<dbReference type="PANTHER" id="PTHR45754:SF3">
    <property type="entry name" value="METHYLENETETRAHYDROFOLATE REDUCTASE (NADPH)"/>
    <property type="match status" value="1"/>
</dbReference>
<evidence type="ECO:0000313" key="14">
    <source>
        <dbReference type="Proteomes" id="UP000287394"/>
    </source>
</evidence>
<comment type="catalytic activity">
    <reaction evidence="11">
        <text>(6S)-5-methyl-5,6,7,8-tetrahydrofolate + NAD(+) = (6R)-5,10-methylene-5,6,7,8-tetrahydrofolate + NADH + H(+)</text>
        <dbReference type="Rhea" id="RHEA:19821"/>
        <dbReference type="ChEBI" id="CHEBI:15378"/>
        <dbReference type="ChEBI" id="CHEBI:15636"/>
        <dbReference type="ChEBI" id="CHEBI:18608"/>
        <dbReference type="ChEBI" id="CHEBI:57540"/>
        <dbReference type="ChEBI" id="CHEBI:57945"/>
        <dbReference type="EC" id="1.5.1.54"/>
    </reaction>
    <physiologicalReaction direction="right-to-left" evidence="11">
        <dbReference type="Rhea" id="RHEA:19823"/>
    </physiologicalReaction>
</comment>
<dbReference type="GO" id="GO:0035999">
    <property type="term" value="P:tetrahydrofolate interconversion"/>
    <property type="evidence" value="ECO:0007669"/>
    <property type="project" value="UniProtKB-UniPathway"/>
</dbReference>